<feature type="domain" description="Peptidase C1A papain C-terminal" evidence="2">
    <location>
        <begin position="32"/>
        <end position="239"/>
    </location>
</feature>
<dbReference type="PANTHER" id="PTHR12411">
    <property type="entry name" value="CYSTEINE PROTEASE FAMILY C1-RELATED"/>
    <property type="match status" value="1"/>
</dbReference>
<sequence>MPRSIARYGWIPDLPDQRDRRYSAEQATLQSLPRDVDLRPRCPAVYDQGQLGSCTANAIAGAMEFLQMEEQLSPVFTPSRLFIYYNEREIEGTVGTDSGASLRDGMKSVASQGAPPEADWPYDPARFAERPPESAYQAAEADRALLYLGVPRSLVQMRACLASGYPFAFGFTVYEGFEGPEVARTGVASLPGYGESVVGGHAVLAVGYDDDSARFLVRNSWGPGWGMGGYFTMPFAYLTDPDLSNSFWTIRVVE</sequence>
<dbReference type="OrthoDB" id="3648721at2"/>
<dbReference type="RefSeq" id="WP_145271766.1">
    <property type="nucleotide sequence ID" value="NZ_CP036426.1"/>
</dbReference>
<evidence type="ECO:0000259" key="2">
    <source>
        <dbReference type="SMART" id="SM00645"/>
    </source>
</evidence>
<dbReference type="SMART" id="SM00645">
    <property type="entry name" value="Pept_C1"/>
    <property type="match status" value="1"/>
</dbReference>
<dbReference type="CDD" id="cd02619">
    <property type="entry name" value="Peptidase_C1"/>
    <property type="match status" value="1"/>
</dbReference>
<evidence type="ECO:0000313" key="4">
    <source>
        <dbReference type="Proteomes" id="UP000317835"/>
    </source>
</evidence>
<comment type="similarity">
    <text evidence="1">Belongs to the peptidase C1 family.</text>
</comment>
<dbReference type="KEGG" id="tpla:ElP_37850"/>
<dbReference type="InterPro" id="IPR038765">
    <property type="entry name" value="Papain-like_cys_pep_sf"/>
</dbReference>
<name>A0A518H4X6_9BACT</name>
<dbReference type="EMBL" id="CP036426">
    <property type="protein sequence ID" value="QDV35877.1"/>
    <property type="molecule type" value="Genomic_DNA"/>
</dbReference>
<accession>A0A518H4X6</accession>
<dbReference type="SUPFAM" id="SSF54001">
    <property type="entry name" value="Cysteine proteinases"/>
    <property type="match status" value="1"/>
</dbReference>
<dbReference type="GO" id="GO:0008234">
    <property type="term" value="F:cysteine-type peptidase activity"/>
    <property type="evidence" value="ECO:0007669"/>
    <property type="project" value="InterPro"/>
</dbReference>
<protein>
    <submittedName>
        <fullName evidence="3">Papain family cysteine protease</fullName>
    </submittedName>
</protein>
<keyword evidence="3" id="KW-0378">Hydrolase</keyword>
<dbReference type="PROSITE" id="PS00639">
    <property type="entry name" value="THIOL_PROTEASE_HIS"/>
    <property type="match status" value="1"/>
</dbReference>
<dbReference type="Gene3D" id="3.90.70.10">
    <property type="entry name" value="Cysteine proteinases"/>
    <property type="match status" value="1"/>
</dbReference>
<gene>
    <name evidence="3" type="ORF">ElP_37850</name>
</gene>
<dbReference type="InterPro" id="IPR013128">
    <property type="entry name" value="Peptidase_C1A"/>
</dbReference>
<keyword evidence="4" id="KW-1185">Reference proteome</keyword>
<organism evidence="3 4">
    <name type="scientific">Tautonia plasticadhaerens</name>
    <dbReference type="NCBI Taxonomy" id="2527974"/>
    <lineage>
        <taxon>Bacteria</taxon>
        <taxon>Pseudomonadati</taxon>
        <taxon>Planctomycetota</taxon>
        <taxon>Planctomycetia</taxon>
        <taxon>Isosphaerales</taxon>
        <taxon>Isosphaeraceae</taxon>
        <taxon>Tautonia</taxon>
    </lineage>
</organism>
<dbReference type="InterPro" id="IPR025660">
    <property type="entry name" value="Pept_his_AS"/>
</dbReference>
<evidence type="ECO:0000313" key="3">
    <source>
        <dbReference type="EMBL" id="QDV35877.1"/>
    </source>
</evidence>
<proteinExistence type="inferred from homology"/>
<reference evidence="3 4" key="1">
    <citation type="submission" date="2019-02" db="EMBL/GenBank/DDBJ databases">
        <title>Deep-cultivation of Planctomycetes and their phenomic and genomic characterization uncovers novel biology.</title>
        <authorList>
            <person name="Wiegand S."/>
            <person name="Jogler M."/>
            <person name="Boedeker C."/>
            <person name="Pinto D."/>
            <person name="Vollmers J."/>
            <person name="Rivas-Marin E."/>
            <person name="Kohn T."/>
            <person name="Peeters S.H."/>
            <person name="Heuer A."/>
            <person name="Rast P."/>
            <person name="Oberbeckmann S."/>
            <person name="Bunk B."/>
            <person name="Jeske O."/>
            <person name="Meyerdierks A."/>
            <person name="Storesund J.E."/>
            <person name="Kallscheuer N."/>
            <person name="Luecker S."/>
            <person name="Lage O.M."/>
            <person name="Pohl T."/>
            <person name="Merkel B.J."/>
            <person name="Hornburger P."/>
            <person name="Mueller R.-W."/>
            <person name="Bruemmer F."/>
            <person name="Labrenz M."/>
            <person name="Spormann A.M."/>
            <person name="Op den Camp H."/>
            <person name="Overmann J."/>
            <person name="Amann R."/>
            <person name="Jetten M.S.M."/>
            <person name="Mascher T."/>
            <person name="Medema M.H."/>
            <person name="Devos D.P."/>
            <person name="Kaster A.-K."/>
            <person name="Ovreas L."/>
            <person name="Rohde M."/>
            <person name="Galperin M.Y."/>
            <person name="Jogler C."/>
        </authorList>
    </citation>
    <scope>NUCLEOTIDE SEQUENCE [LARGE SCALE GENOMIC DNA]</scope>
    <source>
        <strain evidence="3 4">ElP</strain>
    </source>
</reference>
<dbReference type="InterPro" id="IPR000668">
    <property type="entry name" value="Peptidase_C1A_C"/>
</dbReference>
<dbReference type="Proteomes" id="UP000317835">
    <property type="component" value="Chromosome"/>
</dbReference>
<keyword evidence="3" id="KW-0645">Protease</keyword>
<dbReference type="Pfam" id="PF00112">
    <property type="entry name" value="Peptidase_C1"/>
    <property type="match status" value="1"/>
</dbReference>
<dbReference type="AlphaFoldDB" id="A0A518H4X6"/>
<evidence type="ECO:0000256" key="1">
    <source>
        <dbReference type="ARBA" id="ARBA00008455"/>
    </source>
</evidence>
<dbReference type="GO" id="GO:0006508">
    <property type="term" value="P:proteolysis"/>
    <property type="evidence" value="ECO:0007669"/>
    <property type="project" value="UniProtKB-KW"/>
</dbReference>